<sequence>MAASTPSAHDAPESDDGVGIDHLTVVPANFEPPADDDERDD</sequence>
<evidence type="ECO:0000256" key="1">
    <source>
        <dbReference type="SAM" id="MobiDB-lite"/>
    </source>
</evidence>
<name>A0A3R7GVC2_9EURY</name>
<dbReference type="AlphaFoldDB" id="A0A3R7GVC2"/>
<dbReference type="Proteomes" id="UP000283805">
    <property type="component" value="Unassembled WGS sequence"/>
</dbReference>
<feature type="region of interest" description="Disordered" evidence="1">
    <location>
        <begin position="1"/>
        <end position="41"/>
    </location>
</feature>
<dbReference type="RefSeq" id="WP_281271536.1">
    <property type="nucleotide sequence ID" value="NZ_RAPO01000002.1"/>
</dbReference>
<proteinExistence type="predicted"/>
<accession>A0A3R7GVC2</accession>
<comment type="caution">
    <text evidence="2">The sequence shown here is derived from an EMBL/GenBank/DDBJ whole genome shotgun (WGS) entry which is preliminary data.</text>
</comment>
<dbReference type="EMBL" id="RAPO01000002">
    <property type="protein sequence ID" value="RKD94822.1"/>
    <property type="molecule type" value="Genomic_DNA"/>
</dbReference>
<reference evidence="2 3" key="1">
    <citation type="submission" date="2018-09" db="EMBL/GenBank/DDBJ databases">
        <title>Genomic Encyclopedia of Archaeal and Bacterial Type Strains, Phase II (KMG-II): from individual species to whole genera.</title>
        <authorList>
            <person name="Goeker M."/>
        </authorList>
    </citation>
    <scope>NUCLEOTIDE SEQUENCE [LARGE SCALE GENOMIC DNA]</scope>
    <source>
        <strain evidence="2 3">DSM 13151</strain>
    </source>
</reference>
<organism evidence="2 3">
    <name type="scientific">Halopiger aswanensis</name>
    <dbReference type="NCBI Taxonomy" id="148449"/>
    <lineage>
        <taxon>Archaea</taxon>
        <taxon>Methanobacteriati</taxon>
        <taxon>Methanobacteriota</taxon>
        <taxon>Stenosarchaea group</taxon>
        <taxon>Halobacteria</taxon>
        <taxon>Halobacteriales</taxon>
        <taxon>Natrialbaceae</taxon>
        <taxon>Halopiger</taxon>
    </lineage>
</organism>
<gene>
    <name evidence="2" type="ORF">ATJ93_1665</name>
</gene>
<protein>
    <submittedName>
        <fullName evidence="2">Uncharacterized protein</fullName>
    </submittedName>
</protein>
<evidence type="ECO:0000313" key="2">
    <source>
        <dbReference type="EMBL" id="RKD94822.1"/>
    </source>
</evidence>
<keyword evidence="3" id="KW-1185">Reference proteome</keyword>
<evidence type="ECO:0000313" key="3">
    <source>
        <dbReference type="Proteomes" id="UP000283805"/>
    </source>
</evidence>